<organism evidence="9 10">
    <name type="scientific">Hibiscus syriacus</name>
    <name type="common">Rose of Sharon</name>
    <dbReference type="NCBI Taxonomy" id="106335"/>
    <lineage>
        <taxon>Eukaryota</taxon>
        <taxon>Viridiplantae</taxon>
        <taxon>Streptophyta</taxon>
        <taxon>Embryophyta</taxon>
        <taxon>Tracheophyta</taxon>
        <taxon>Spermatophyta</taxon>
        <taxon>Magnoliopsida</taxon>
        <taxon>eudicotyledons</taxon>
        <taxon>Gunneridae</taxon>
        <taxon>Pentapetalae</taxon>
        <taxon>rosids</taxon>
        <taxon>malvids</taxon>
        <taxon>Malvales</taxon>
        <taxon>Malvaceae</taxon>
        <taxon>Malvoideae</taxon>
        <taxon>Hibiscus</taxon>
    </lineage>
</organism>
<feature type="domain" description="Disease resistance protein winged helix" evidence="8">
    <location>
        <begin position="365"/>
        <end position="449"/>
    </location>
</feature>
<comment type="similarity">
    <text evidence="1">Belongs to the disease resistance NB-LRR family.</text>
</comment>
<accession>A0A6A2XNT8</accession>
<dbReference type="Gene3D" id="3.40.50.300">
    <property type="entry name" value="P-loop containing nucleotide triphosphate hydrolases"/>
    <property type="match status" value="1"/>
</dbReference>
<dbReference type="Pfam" id="PF13855">
    <property type="entry name" value="LRR_8"/>
    <property type="match status" value="1"/>
</dbReference>
<dbReference type="Pfam" id="PF00931">
    <property type="entry name" value="NB-ARC"/>
    <property type="match status" value="1"/>
</dbReference>
<dbReference type="FunFam" id="1.10.10.10:FF:000322">
    <property type="entry name" value="Probable disease resistance protein At1g63360"/>
    <property type="match status" value="1"/>
</dbReference>
<sequence>MAELVGPILDVIKFIGRSASKYIKYQRKFTDYVDDFQRAQADLQSKEADIQHVEHKVGAGKYLFCFCLGKLVNELTQAMKEVRTEGHFYGSLVVNDPSNVAVNLPTLEVVGSTDVREEIYQYLMGDEIGMIGVCGMGGIGKTTIMKDVHNRLLKESKFRKLIWVTVSQEFDIRRLQTNIECQLGGNLSDDEDTIVRAGKLSNMLGGQGRYVLILDDVWKSFSLEDIGILETTSNDGCKIVLTTRAERVAQSMGFKKVRVPCLSMEEAMDLFLSKVGQDVLLNPTLESFMNLVVRECDGLPLAIVTLAGCMRGISNPRVWENAIDELRGYIRNLHDMEDKVYGCLKFSYDRLEQTDKDCFLCCAFYPEDCEIGKEEIIEYWIEAGLIDEMGSRKAMEHCGHSILQKLEENCLLERVQEIGKGTRLSWFSSSLYIEKDTHIKMHDLVRDMALHITRKRFMVKAGKQLKELPHEEEWSEDLETVSLMHNSISTIPQTMKCPKFPRLTSLLLSRNSLKEIPNSFFDHFPNLKILDLSYNHFESLPNSISSLEKLTVLLPTACYLLKSLPSLSKLQALKKLDIGFSGVEEMPKVWKCW</sequence>
<dbReference type="InterPro" id="IPR058922">
    <property type="entry name" value="WHD_DRP"/>
</dbReference>
<keyword evidence="6" id="KW-0067">ATP-binding</keyword>
<dbReference type="Gene3D" id="3.80.10.10">
    <property type="entry name" value="Ribonuclease Inhibitor"/>
    <property type="match status" value="1"/>
</dbReference>
<dbReference type="InterPro" id="IPR002182">
    <property type="entry name" value="NB-ARC"/>
</dbReference>
<dbReference type="InterPro" id="IPR027417">
    <property type="entry name" value="P-loop_NTPase"/>
</dbReference>
<evidence type="ECO:0000256" key="4">
    <source>
        <dbReference type="ARBA" id="ARBA00022741"/>
    </source>
</evidence>
<dbReference type="InterPro" id="IPR003591">
    <property type="entry name" value="Leu-rich_rpt_typical-subtyp"/>
</dbReference>
<dbReference type="Proteomes" id="UP000436088">
    <property type="component" value="Unassembled WGS sequence"/>
</dbReference>
<protein>
    <submittedName>
        <fullName evidence="9">Nbs-lrr resistance protein</fullName>
    </submittedName>
</protein>
<evidence type="ECO:0000313" key="9">
    <source>
        <dbReference type="EMBL" id="KAE8678091.1"/>
    </source>
</evidence>
<comment type="caution">
    <text evidence="9">The sequence shown here is derived from an EMBL/GenBank/DDBJ whole genome shotgun (WGS) entry which is preliminary data.</text>
</comment>
<keyword evidence="3" id="KW-0677">Repeat</keyword>
<evidence type="ECO:0000256" key="5">
    <source>
        <dbReference type="ARBA" id="ARBA00022821"/>
    </source>
</evidence>
<evidence type="ECO:0000313" key="10">
    <source>
        <dbReference type="Proteomes" id="UP000436088"/>
    </source>
</evidence>
<dbReference type="Gene3D" id="1.10.10.10">
    <property type="entry name" value="Winged helix-like DNA-binding domain superfamily/Winged helix DNA-binding domain"/>
    <property type="match status" value="1"/>
</dbReference>
<evidence type="ECO:0000259" key="8">
    <source>
        <dbReference type="Pfam" id="PF23559"/>
    </source>
</evidence>
<dbReference type="InterPro" id="IPR001611">
    <property type="entry name" value="Leu-rich_rpt"/>
</dbReference>
<evidence type="ECO:0000256" key="3">
    <source>
        <dbReference type="ARBA" id="ARBA00022737"/>
    </source>
</evidence>
<dbReference type="SUPFAM" id="SSF52058">
    <property type="entry name" value="L domain-like"/>
    <property type="match status" value="1"/>
</dbReference>
<dbReference type="GO" id="GO:0043531">
    <property type="term" value="F:ADP binding"/>
    <property type="evidence" value="ECO:0007669"/>
    <property type="project" value="InterPro"/>
</dbReference>
<evidence type="ECO:0000259" key="7">
    <source>
        <dbReference type="Pfam" id="PF00931"/>
    </source>
</evidence>
<dbReference type="PANTHER" id="PTHR33463:SF217">
    <property type="entry name" value="DISEASE RESISTANCE PROTEIN RPS2-LIKE"/>
    <property type="match status" value="1"/>
</dbReference>
<dbReference type="InterPro" id="IPR032675">
    <property type="entry name" value="LRR_dom_sf"/>
</dbReference>
<dbReference type="SMART" id="SM00369">
    <property type="entry name" value="LRR_TYP"/>
    <property type="match status" value="2"/>
</dbReference>
<dbReference type="FunFam" id="3.40.50.300:FF:001091">
    <property type="entry name" value="Probable disease resistance protein At1g61300"/>
    <property type="match status" value="1"/>
</dbReference>
<dbReference type="AlphaFoldDB" id="A0A6A2XNT8"/>
<evidence type="ECO:0000256" key="6">
    <source>
        <dbReference type="ARBA" id="ARBA00022840"/>
    </source>
</evidence>
<keyword evidence="4" id="KW-0547">Nucleotide-binding</keyword>
<evidence type="ECO:0000256" key="2">
    <source>
        <dbReference type="ARBA" id="ARBA00022614"/>
    </source>
</evidence>
<dbReference type="SUPFAM" id="SSF52540">
    <property type="entry name" value="P-loop containing nucleoside triphosphate hydrolases"/>
    <property type="match status" value="1"/>
</dbReference>
<evidence type="ECO:0000256" key="1">
    <source>
        <dbReference type="ARBA" id="ARBA00008894"/>
    </source>
</evidence>
<dbReference type="Pfam" id="PF23559">
    <property type="entry name" value="WHD_DRP"/>
    <property type="match status" value="1"/>
</dbReference>
<proteinExistence type="inferred from homology"/>
<reference evidence="9" key="1">
    <citation type="submission" date="2019-09" db="EMBL/GenBank/DDBJ databases">
        <title>Draft genome information of white flower Hibiscus syriacus.</title>
        <authorList>
            <person name="Kim Y.-M."/>
        </authorList>
    </citation>
    <scope>NUCLEOTIDE SEQUENCE [LARGE SCALE GENOMIC DNA]</scope>
    <source>
        <strain evidence="9">YM2019G1</strain>
    </source>
</reference>
<dbReference type="InterPro" id="IPR042197">
    <property type="entry name" value="Apaf_helical"/>
</dbReference>
<dbReference type="GO" id="GO:0005524">
    <property type="term" value="F:ATP binding"/>
    <property type="evidence" value="ECO:0007669"/>
    <property type="project" value="UniProtKB-KW"/>
</dbReference>
<dbReference type="PRINTS" id="PR00364">
    <property type="entry name" value="DISEASERSIST"/>
</dbReference>
<dbReference type="PROSITE" id="PS51450">
    <property type="entry name" value="LRR"/>
    <property type="match status" value="1"/>
</dbReference>
<dbReference type="Gene3D" id="1.10.8.430">
    <property type="entry name" value="Helical domain of apoptotic protease-activating factors"/>
    <property type="match status" value="1"/>
</dbReference>
<keyword evidence="2" id="KW-0433">Leucine-rich repeat</keyword>
<gene>
    <name evidence="9" type="ORF">F3Y22_tig00111445pilonHSYRG00142</name>
</gene>
<dbReference type="PANTHER" id="PTHR33463">
    <property type="entry name" value="NB-ARC DOMAIN-CONTAINING PROTEIN-RELATED"/>
    <property type="match status" value="1"/>
</dbReference>
<keyword evidence="5" id="KW-0611">Plant defense</keyword>
<name>A0A6A2XNT8_HIBSY</name>
<dbReference type="GO" id="GO:0006952">
    <property type="term" value="P:defense response"/>
    <property type="evidence" value="ECO:0007669"/>
    <property type="project" value="UniProtKB-KW"/>
</dbReference>
<dbReference type="InterPro" id="IPR036388">
    <property type="entry name" value="WH-like_DNA-bd_sf"/>
</dbReference>
<dbReference type="InterPro" id="IPR050905">
    <property type="entry name" value="Plant_NBS-LRR"/>
</dbReference>
<dbReference type="EMBL" id="VEPZ02001345">
    <property type="protein sequence ID" value="KAE8678091.1"/>
    <property type="molecule type" value="Genomic_DNA"/>
</dbReference>
<feature type="domain" description="NB-ARC" evidence="7">
    <location>
        <begin position="116"/>
        <end position="277"/>
    </location>
</feature>
<keyword evidence="10" id="KW-1185">Reference proteome</keyword>